<evidence type="ECO:0000256" key="8">
    <source>
        <dbReference type="ARBA" id="ARBA00026232"/>
    </source>
</evidence>
<evidence type="ECO:0000256" key="2">
    <source>
        <dbReference type="ARBA" id="ARBA00004922"/>
    </source>
</evidence>
<dbReference type="Proteomes" id="UP000054166">
    <property type="component" value="Unassembled WGS sequence"/>
</dbReference>
<dbReference type="InterPro" id="IPR019378">
    <property type="entry name" value="GDP-Fuc_O-FucTrfase"/>
</dbReference>
<feature type="transmembrane region" description="Helical" evidence="9">
    <location>
        <begin position="70"/>
        <end position="93"/>
    </location>
</feature>
<gene>
    <name evidence="10" type="ORF">PILCRDRAFT_814396</name>
</gene>
<dbReference type="Pfam" id="PF10250">
    <property type="entry name" value="O-FucT"/>
    <property type="match status" value="1"/>
</dbReference>
<evidence type="ECO:0000256" key="9">
    <source>
        <dbReference type="SAM" id="Phobius"/>
    </source>
</evidence>
<dbReference type="HOGENOM" id="CLU_032339_0_0_1"/>
<keyword evidence="5" id="KW-0294">Fucose metabolism</keyword>
<name>A0A0C3G9T7_PILCF</name>
<sequence length="515" mass="58454">MLPNASVRVGETVKTACYLTSNKGVVSIEPNMYGSLNNGRSDEYRLRRSAPPSILKAGFRLLWTIRGRRLLFATCACLAITSVSSLLLTMVWITQSKCQMASGQKGLPLEVETSKPKVDKWGPLSVLRGPATDSLWENLRNDTKYISTWPSAGLTNDVMTYGNMVYLATLTDRVPVLPPFVPLHIGGDAGSLSFGDVFNTTRLSQAIGIPVVEWKDVKRPGSHILDEIGCWDVWQPTQYEEQQPRGSRMTEQLKLDISYTRAPDWIKLIPGFVHDKHTTFWALASLAFPDVRDAELVPPRPSDQHRVKLPPSLHFLCFDYLYYVCAQKPFEYSLDYSPAWRYSAQHMRWIDRLDQLGDKYVRKTLGVADGTPTPLYIAIHVRHHDFAAWCGEVPVKDCFAPLSVYARRVREIQEELRSKKGLDVRDVIMTSDEVDPAWWTDVMKLGWKYPDHSKTKEEYGRWYPVLVDAVIQSGGIGFIGTDRSTMSEMAMRRCQSWHDGVTRTVKWGYIGADDH</sequence>
<protein>
    <recommendedName>
        <fullName evidence="8">GDP-fucose protein O-fucosyltransferase 2</fullName>
    </recommendedName>
</protein>
<dbReference type="AlphaFoldDB" id="A0A0C3G9T7"/>
<dbReference type="PANTHER" id="PTHR13398">
    <property type="entry name" value="GDP-FUCOSE PROTEIN O-FUCOSYLTRANSFERASE 2"/>
    <property type="match status" value="1"/>
</dbReference>
<organism evidence="10 11">
    <name type="scientific">Piloderma croceum (strain F 1598)</name>
    <dbReference type="NCBI Taxonomy" id="765440"/>
    <lineage>
        <taxon>Eukaryota</taxon>
        <taxon>Fungi</taxon>
        <taxon>Dikarya</taxon>
        <taxon>Basidiomycota</taxon>
        <taxon>Agaricomycotina</taxon>
        <taxon>Agaricomycetes</taxon>
        <taxon>Agaricomycetidae</taxon>
        <taxon>Atheliales</taxon>
        <taxon>Atheliaceae</taxon>
        <taxon>Piloderma</taxon>
    </lineage>
</organism>
<evidence type="ECO:0000256" key="1">
    <source>
        <dbReference type="ARBA" id="ARBA00004240"/>
    </source>
</evidence>
<keyword evidence="9" id="KW-0472">Membrane</keyword>
<dbReference type="EMBL" id="KN832977">
    <property type="protein sequence ID" value="KIM88499.1"/>
    <property type="molecule type" value="Genomic_DNA"/>
</dbReference>
<comment type="similarity">
    <text evidence="7">Belongs to the glycosyltransferase 68 family.</text>
</comment>
<dbReference type="InParanoid" id="A0A0C3G9T7"/>
<reference evidence="10 11" key="1">
    <citation type="submission" date="2014-04" db="EMBL/GenBank/DDBJ databases">
        <authorList>
            <consortium name="DOE Joint Genome Institute"/>
            <person name="Kuo A."/>
            <person name="Tarkka M."/>
            <person name="Buscot F."/>
            <person name="Kohler A."/>
            <person name="Nagy L.G."/>
            <person name="Floudas D."/>
            <person name="Copeland A."/>
            <person name="Barry K.W."/>
            <person name="Cichocki N."/>
            <person name="Veneault-Fourrey C."/>
            <person name="LaButti K."/>
            <person name="Lindquist E.A."/>
            <person name="Lipzen A."/>
            <person name="Lundell T."/>
            <person name="Morin E."/>
            <person name="Murat C."/>
            <person name="Sun H."/>
            <person name="Tunlid A."/>
            <person name="Henrissat B."/>
            <person name="Grigoriev I.V."/>
            <person name="Hibbett D.S."/>
            <person name="Martin F."/>
            <person name="Nordberg H.P."/>
            <person name="Cantor M.N."/>
            <person name="Hua S.X."/>
        </authorList>
    </citation>
    <scope>NUCLEOTIDE SEQUENCE [LARGE SCALE GENOMIC DNA]</scope>
    <source>
        <strain evidence="10 11">F 1598</strain>
    </source>
</reference>
<proteinExistence type="inferred from homology"/>
<dbReference type="OrthoDB" id="423313at2759"/>
<evidence type="ECO:0000256" key="5">
    <source>
        <dbReference type="ARBA" id="ARBA00023253"/>
    </source>
</evidence>
<keyword evidence="11" id="KW-1185">Reference proteome</keyword>
<keyword evidence="9" id="KW-1133">Transmembrane helix</keyword>
<evidence type="ECO:0000256" key="3">
    <source>
        <dbReference type="ARBA" id="ARBA00022679"/>
    </source>
</evidence>
<dbReference type="GO" id="GO:0006004">
    <property type="term" value="P:fucose metabolic process"/>
    <property type="evidence" value="ECO:0007669"/>
    <property type="project" value="UniProtKB-KW"/>
</dbReference>
<keyword evidence="3" id="KW-0808">Transferase</keyword>
<dbReference type="CDD" id="cd11296">
    <property type="entry name" value="O-FucT_like"/>
    <property type="match status" value="1"/>
</dbReference>
<comment type="pathway">
    <text evidence="2">Protein modification; protein glycosylation.</text>
</comment>
<evidence type="ECO:0000313" key="10">
    <source>
        <dbReference type="EMBL" id="KIM88499.1"/>
    </source>
</evidence>
<dbReference type="GO" id="GO:0046922">
    <property type="term" value="F:peptide-O-fucosyltransferase activity"/>
    <property type="evidence" value="ECO:0007669"/>
    <property type="project" value="InterPro"/>
</dbReference>
<keyword evidence="9" id="KW-0812">Transmembrane</keyword>
<accession>A0A0C3G9T7</accession>
<evidence type="ECO:0000256" key="7">
    <source>
        <dbReference type="ARBA" id="ARBA00025803"/>
    </source>
</evidence>
<dbReference type="InterPro" id="IPR045130">
    <property type="entry name" value="OFUT2-like"/>
</dbReference>
<reference evidence="11" key="2">
    <citation type="submission" date="2015-01" db="EMBL/GenBank/DDBJ databases">
        <title>Evolutionary Origins and Diversification of the Mycorrhizal Mutualists.</title>
        <authorList>
            <consortium name="DOE Joint Genome Institute"/>
            <consortium name="Mycorrhizal Genomics Consortium"/>
            <person name="Kohler A."/>
            <person name="Kuo A."/>
            <person name="Nagy L.G."/>
            <person name="Floudas D."/>
            <person name="Copeland A."/>
            <person name="Barry K.W."/>
            <person name="Cichocki N."/>
            <person name="Veneault-Fourrey C."/>
            <person name="LaButti K."/>
            <person name="Lindquist E.A."/>
            <person name="Lipzen A."/>
            <person name="Lundell T."/>
            <person name="Morin E."/>
            <person name="Murat C."/>
            <person name="Riley R."/>
            <person name="Ohm R."/>
            <person name="Sun H."/>
            <person name="Tunlid A."/>
            <person name="Henrissat B."/>
            <person name="Grigoriev I.V."/>
            <person name="Hibbett D.S."/>
            <person name="Martin F."/>
        </authorList>
    </citation>
    <scope>NUCLEOTIDE SEQUENCE [LARGE SCALE GENOMIC DNA]</scope>
    <source>
        <strain evidence="11">F 1598</strain>
    </source>
</reference>
<dbReference type="PANTHER" id="PTHR13398:SF0">
    <property type="entry name" value="GDP-FUCOSE PROTEIN O-FUCOSYLTRANSFERASE 2"/>
    <property type="match status" value="1"/>
</dbReference>
<comment type="subcellular location">
    <subcellularLocation>
        <location evidence="1">Endoplasmic reticulum</location>
    </subcellularLocation>
</comment>
<evidence type="ECO:0000313" key="11">
    <source>
        <dbReference type="Proteomes" id="UP000054166"/>
    </source>
</evidence>
<keyword evidence="6" id="KW-0119">Carbohydrate metabolism</keyword>
<dbReference type="GO" id="GO:0005783">
    <property type="term" value="C:endoplasmic reticulum"/>
    <property type="evidence" value="ECO:0007669"/>
    <property type="project" value="UniProtKB-SubCell"/>
</dbReference>
<evidence type="ECO:0000256" key="4">
    <source>
        <dbReference type="ARBA" id="ARBA00022824"/>
    </source>
</evidence>
<dbReference type="Gene3D" id="3.40.50.11350">
    <property type="match status" value="1"/>
</dbReference>
<dbReference type="STRING" id="765440.A0A0C3G9T7"/>
<keyword evidence="4" id="KW-0256">Endoplasmic reticulum</keyword>
<evidence type="ECO:0000256" key="6">
    <source>
        <dbReference type="ARBA" id="ARBA00023277"/>
    </source>
</evidence>